<comment type="cofactor">
    <cofactor evidence="1">
        <name>Zn(2+)</name>
        <dbReference type="ChEBI" id="CHEBI:29105"/>
    </cofactor>
</comment>
<evidence type="ECO:0000313" key="5">
    <source>
        <dbReference type="EMBL" id="UGS34811.1"/>
    </source>
</evidence>
<protein>
    <submittedName>
        <fullName evidence="5">Zinc-binding alcohol dehydrogenase</fullName>
        <ecNumber evidence="5">1.1.1.1</ecNumber>
    </submittedName>
</protein>
<sequence>MRAVTFHAAGDVRVVDKPEPELRDPGEALIRIRATGICGSDLHIYHGRIEIEPGFTIGHEYVAEVVEAGAAVRSVAVGDRVVGGFQTACGTCWLCHRGLFHKCDRSRTFGHGALLGSLDGTQADLAVVPDANLTLRRVPDGLSDDVALFAGDVMATGYHAATAVVPGDSVVVLGLGPVGLCAVQAALVAGAAQVIAVDTVASRLETARSFGAIPVHLTEQSPRDEVKRLTERRGAQLVVEAVGSPQALDLAVRLAAKCGTVNLIGVHAAPAEVHLGLAWIKSLTIAAGHANVLGHIDAVLGLLSTGRLDPRPLVTHHMALDQAAEAYALYDRREALKIVLTP</sequence>
<organism evidence="5 6">
    <name type="scientific">Capillimicrobium parvum</name>
    <dbReference type="NCBI Taxonomy" id="2884022"/>
    <lineage>
        <taxon>Bacteria</taxon>
        <taxon>Bacillati</taxon>
        <taxon>Actinomycetota</taxon>
        <taxon>Thermoleophilia</taxon>
        <taxon>Solirubrobacterales</taxon>
        <taxon>Capillimicrobiaceae</taxon>
        <taxon>Capillimicrobium</taxon>
    </lineage>
</organism>
<dbReference type="PANTHER" id="PTHR42813:SF2">
    <property type="entry name" value="DEHYDROGENASE, ZINC-CONTAINING, PUTATIVE (AFU_ORTHOLOGUE AFUA_2G02810)-RELATED"/>
    <property type="match status" value="1"/>
</dbReference>
<feature type="domain" description="Enoyl reductase (ER)" evidence="4">
    <location>
        <begin position="10"/>
        <end position="340"/>
    </location>
</feature>
<dbReference type="EMBL" id="CP087164">
    <property type="protein sequence ID" value="UGS34811.1"/>
    <property type="molecule type" value="Genomic_DNA"/>
</dbReference>
<dbReference type="GO" id="GO:0046872">
    <property type="term" value="F:metal ion binding"/>
    <property type="evidence" value="ECO:0007669"/>
    <property type="project" value="UniProtKB-KW"/>
</dbReference>
<evidence type="ECO:0000256" key="3">
    <source>
        <dbReference type="ARBA" id="ARBA00022833"/>
    </source>
</evidence>
<gene>
    <name evidence="5" type="ORF">DSM104329_01193</name>
</gene>
<dbReference type="InterPro" id="IPR011032">
    <property type="entry name" value="GroES-like_sf"/>
</dbReference>
<dbReference type="GO" id="GO:0004022">
    <property type="term" value="F:alcohol dehydrogenase (NAD+) activity"/>
    <property type="evidence" value="ECO:0007669"/>
    <property type="project" value="UniProtKB-EC"/>
</dbReference>
<dbReference type="Pfam" id="PF08240">
    <property type="entry name" value="ADH_N"/>
    <property type="match status" value="1"/>
</dbReference>
<reference evidence="5" key="1">
    <citation type="journal article" date="2022" name="Int. J. Syst. Evol. Microbiol.">
        <title>Pseudomonas aegrilactucae sp. nov. and Pseudomonas morbosilactucae sp. nov., pathogens causing bacterial rot of lettuce in Japan.</title>
        <authorList>
            <person name="Sawada H."/>
            <person name="Fujikawa T."/>
            <person name="Satou M."/>
        </authorList>
    </citation>
    <scope>NUCLEOTIDE SEQUENCE</scope>
    <source>
        <strain evidence="5">0166_1</strain>
    </source>
</reference>
<dbReference type="Pfam" id="PF00107">
    <property type="entry name" value="ADH_zinc_N"/>
    <property type="match status" value="1"/>
</dbReference>
<evidence type="ECO:0000256" key="1">
    <source>
        <dbReference type="ARBA" id="ARBA00001947"/>
    </source>
</evidence>
<dbReference type="PANTHER" id="PTHR42813">
    <property type="entry name" value="ZINC-TYPE ALCOHOL DEHYDROGENASE-LIKE"/>
    <property type="match status" value="1"/>
</dbReference>
<keyword evidence="3" id="KW-0862">Zinc</keyword>
<name>A0A9E6XUT7_9ACTN</name>
<keyword evidence="6" id="KW-1185">Reference proteome</keyword>
<dbReference type="Gene3D" id="3.90.180.10">
    <property type="entry name" value="Medium-chain alcohol dehydrogenases, catalytic domain"/>
    <property type="match status" value="1"/>
</dbReference>
<dbReference type="EC" id="1.1.1.1" evidence="5"/>
<dbReference type="Proteomes" id="UP001162834">
    <property type="component" value="Chromosome"/>
</dbReference>
<keyword evidence="5" id="KW-0560">Oxidoreductase</keyword>
<dbReference type="AlphaFoldDB" id="A0A9E6XUT7"/>
<dbReference type="InterPro" id="IPR013149">
    <property type="entry name" value="ADH-like_C"/>
</dbReference>
<evidence type="ECO:0000256" key="2">
    <source>
        <dbReference type="ARBA" id="ARBA00022723"/>
    </source>
</evidence>
<keyword evidence="2" id="KW-0479">Metal-binding</keyword>
<evidence type="ECO:0000259" key="4">
    <source>
        <dbReference type="SMART" id="SM00829"/>
    </source>
</evidence>
<dbReference type="SUPFAM" id="SSF50129">
    <property type="entry name" value="GroES-like"/>
    <property type="match status" value="1"/>
</dbReference>
<dbReference type="SUPFAM" id="SSF51735">
    <property type="entry name" value="NAD(P)-binding Rossmann-fold domains"/>
    <property type="match status" value="1"/>
</dbReference>
<dbReference type="SMART" id="SM00829">
    <property type="entry name" value="PKS_ER"/>
    <property type="match status" value="1"/>
</dbReference>
<dbReference type="Gene3D" id="3.40.50.720">
    <property type="entry name" value="NAD(P)-binding Rossmann-like Domain"/>
    <property type="match status" value="1"/>
</dbReference>
<evidence type="ECO:0000313" key="6">
    <source>
        <dbReference type="Proteomes" id="UP001162834"/>
    </source>
</evidence>
<dbReference type="InterPro" id="IPR013154">
    <property type="entry name" value="ADH-like_N"/>
</dbReference>
<dbReference type="KEGG" id="sbae:DSM104329_01193"/>
<accession>A0A9E6XUT7</accession>
<proteinExistence type="predicted"/>
<dbReference type="InterPro" id="IPR020843">
    <property type="entry name" value="ER"/>
</dbReference>
<dbReference type="RefSeq" id="WP_259314477.1">
    <property type="nucleotide sequence ID" value="NZ_CP087164.1"/>
</dbReference>
<dbReference type="InterPro" id="IPR036291">
    <property type="entry name" value="NAD(P)-bd_dom_sf"/>
</dbReference>